<organism evidence="2 3">
    <name type="scientific">Eruca vesicaria subsp. sativa</name>
    <name type="common">Garden rocket</name>
    <name type="synonym">Eruca sativa</name>
    <dbReference type="NCBI Taxonomy" id="29727"/>
    <lineage>
        <taxon>Eukaryota</taxon>
        <taxon>Viridiplantae</taxon>
        <taxon>Streptophyta</taxon>
        <taxon>Embryophyta</taxon>
        <taxon>Tracheophyta</taxon>
        <taxon>Spermatophyta</taxon>
        <taxon>Magnoliopsida</taxon>
        <taxon>eudicotyledons</taxon>
        <taxon>Gunneridae</taxon>
        <taxon>Pentapetalae</taxon>
        <taxon>rosids</taxon>
        <taxon>malvids</taxon>
        <taxon>Brassicales</taxon>
        <taxon>Brassicaceae</taxon>
        <taxon>Brassiceae</taxon>
        <taxon>Eruca</taxon>
    </lineage>
</organism>
<evidence type="ECO:0000313" key="2">
    <source>
        <dbReference type="EMBL" id="CAH8307999.1"/>
    </source>
</evidence>
<name>A0ABC8J4R3_ERUVS</name>
<evidence type="ECO:0000256" key="1">
    <source>
        <dbReference type="SAM" id="MobiDB-lite"/>
    </source>
</evidence>
<gene>
    <name evidence="2" type="ORF">ERUC_LOCUS5070</name>
</gene>
<dbReference type="AlphaFoldDB" id="A0ABC8J4R3"/>
<dbReference type="PANTHER" id="PTHR35133">
    <property type="entry name" value="PROTEIN EFFECTOR OF TRANSCRIPTION 2-RELATED"/>
    <property type="match status" value="1"/>
</dbReference>
<dbReference type="EMBL" id="CAKOAT010068488">
    <property type="protein sequence ID" value="CAH8307999.1"/>
    <property type="molecule type" value="Genomic_DNA"/>
</dbReference>
<feature type="compositionally biased region" description="Polar residues" evidence="1">
    <location>
        <begin position="182"/>
        <end position="195"/>
    </location>
</feature>
<comment type="caution">
    <text evidence="2">The sequence shown here is derived from an EMBL/GenBank/DDBJ whole genome shotgun (WGS) entry which is preliminary data.</text>
</comment>
<evidence type="ECO:0000313" key="3">
    <source>
        <dbReference type="Proteomes" id="UP001642260"/>
    </source>
</evidence>
<accession>A0ABC8J4R3</accession>
<dbReference type="InterPro" id="IPR038909">
    <property type="entry name" value="Effector_transcript"/>
</dbReference>
<proteinExistence type="predicted"/>
<protein>
    <submittedName>
        <fullName evidence="2">Uncharacterized protein</fullName>
    </submittedName>
</protein>
<reference evidence="2 3" key="1">
    <citation type="submission" date="2022-03" db="EMBL/GenBank/DDBJ databases">
        <authorList>
            <person name="Macdonald S."/>
            <person name="Ahmed S."/>
            <person name="Newling K."/>
        </authorList>
    </citation>
    <scope>NUCLEOTIDE SEQUENCE [LARGE SCALE GENOMIC DNA]</scope>
</reference>
<dbReference type="Proteomes" id="UP001642260">
    <property type="component" value="Unassembled WGS sequence"/>
</dbReference>
<keyword evidence="3" id="KW-1185">Reference proteome</keyword>
<feature type="region of interest" description="Disordered" evidence="1">
    <location>
        <begin position="174"/>
        <end position="195"/>
    </location>
</feature>
<dbReference type="PANTHER" id="PTHR35133:SF4">
    <property type="entry name" value="PROTEIN EFFECTOR OF TRANSCRIPTION 1"/>
    <property type="match status" value="1"/>
</dbReference>
<sequence length="284" mass="32146">MTLRLLLVKPKTLELGYGLLKKSGKRSKEEKHGIEEERDVNCVEAKENNNNNFPVVDVDGDDVADGSDSATVCGVLQEDGTTCTTSPVIGRKRWTEHKGQRISCLPPAKNLPCKVPTAREECGETKEICGVILPDMIRCKSKPVSRRKRCEDHNGMRVNAFFFLLNPTERDKILKEDKSKPVTRSSSMNQEEPSQSLLCEATTKNGLPCTRSAPKGSTKMELWTTNHLKMFRHSKRNSSSLRCEAVKWISMRETSSKRAEEMRRAQGDENHILNIKKIRVTRLY</sequence>